<keyword evidence="1" id="KW-0472">Membrane</keyword>
<reference evidence="2" key="1">
    <citation type="submission" date="2021-02" db="EMBL/GenBank/DDBJ databases">
        <authorList>
            <person name="Dougan E. K."/>
            <person name="Rhodes N."/>
            <person name="Thang M."/>
            <person name="Chan C."/>
        </authorList>
    </citation>
    <scope>NUCLEOTIDE SEQUENCE</scope>
</reference>
<evidence type="ECO:0000313" key="2">
    <source>
        <dbReference type="EMBL" id="CAE8711634.1"/>
    </source>
</evidence>
<evidence type="ECO:0000256" key="1">
    <source>
        <dbReference type="SAM" id="Phobius"/>
    </source>
</evidence>
<dbReference type="AlphaFoldDB" id="A0A813KZ18"/>
<keyword evidence="1" id="KW-1133">Transmembrane helix</keyword>
<organism evidence="2 3">
    <name type="scientific">Polarella glacialis</name>
    <name type="common">Dinoflagellate</name>
    <dbReference type="NCBI Taxonomy" id="89957"/>
    <lineage>
        <taxon>Eukaryota</taxon>
        <taxon>Sar</taxon>
        <taxon>Alveolata</taxon>
        <taxon>Dinophyceae</taxon>
        <taxon>Suessiales</taxon>
        <taxon>Suessiaceae</taxon>
        <taxon>Polarella</taxon>
    </lineage>
</organism>
<protein>
    <submittedName>
        <fullName evidence="2">Uncharacterized protein</fullName>
    </submittedName>
</protein>
<keyword evidence="1" id="KW-0812">Transmembrane</keyword>
<sequence length="114" mass="11776">MGSAAICTAVLAVGLCQRGPSGGLAMALGGKTSTFLGFLVVVSVPGSCRKVGKEYEGCPFQEIFNQNAVFHVLIIISLILVSSSHVGSQRAVWHITTSISVSPAAQLGTFAEHS</sequence>
<name>A0A813KZ18_POLGL</name>
<evidence type="ECO:0000313" key="3">
    <source>
        <dbReference type="Proteomes" id="UP000626109"/>
    </source>
</evidence>
<dbReference type="Proteomes" id="UP000626109">
    <property type="component" value="Unassembled WGS sequence"/>
</dbReference>
<accession>A0A813KZ18</accession>
<proteinExistence type="predicted"/>
<dbReference type="EMBL" id="CAJNNW010032185">
    <property type="protein sequence ID" value="CAE8711634.1"/>
    <property type="molecule type" value="Genomic_DNA"/>
</dbReference>
<feature type="transmembrane region" description="Helical" evidence="1">
    <location>
        <begin position="63"/>
        <end position="81"/>
    </location>
</feature>
<comment type="caution">
    <text evidence="2">The sequence shown here is derived from an EMBL/GenBank/DDBJ whole genome shotgun (WGS) entry which is preliminary data.</text>
</comment>
<gene>
    <name evidence="2" type="ORF">PGLA2088_LOCUS36580</name>
</gene>